<dbReference type="Proteomes" id="UP000006600">
    <property type="component" value="Unassembled WGS sequence"/>
</dbReference>
<dbReference type="EMBL" id="AHDJ01000073">
    <property type="protein sequence ID" value="EJQ36019.1"/>
    <property type="molecule type" value="Genomic_DNA"/>
</dbReference>
<proteinExistence type="predicted"/>
<gene>
    <name evidence="1" type="ORF">IEE_05495</name>
</gene>
<dbReference type="HOGENOM" id="CLU_1451693_0_0_9"/>
<dbReference type="AlphaFoldDB" id="J8ABM8"/>
<dbReference type="PATRIC" id="fig|1053189.3.peg.5596"/>
<protein>
    <submittedName>
        <fullName evidence="1">Uncharacterized protein</fullName>
    </submittedName>
</protein>
<evidence type="ECO:0000313" key="2">
    <source>
        <dbReference type="Proteomes" id="UP000006600"/>
    </source>
</evidence>
<sequence>MRNNVENLPGENKHLVTIEVLNKDIKDGEVAKIHMMDAETKGFYDLSVRHFNESNRNDLYIDSMGKDGERDTVYLKNVLKPDLYKEVQDSILDGKGHQSFVIHQENAVVSLDELVKGERYGQFVEKAENQKDLTFKDKEVETYKEMKNEGYKPIVSIEKQIEGTEQTGREQARKRYMMQQMNGRDY</sequence>
<comment type="caution">
    <text evidence="1">The sequence shown here is derived from an EMBL/GenBank/DDBJ whole genome shotgun (WGS) entry which is preliminary data.</text>
</comment>
<accession>J8ABM8</accession>
<reference evidence="1 2" key="1">
    <citation type="submission" date="2012-04" db="EMBL/GenBank/DDBJ databases">
        <title>The Genome Sequence of Bacillus cereus BAG5X1-1.</title>
        <authorList>
            <consortium name="The Broad Institute Genome Sequencing Platform"/>
            <consortium name="The Broad Institute Genome Sequencing Center for Infectious Disease"/>
            <person name="Feldgarden M."/>
            <person name="Van der Auwera G.A."/>
            <person name="Mahillon J."/>
            <person name="Duprez V."/>
            <person name="Timmery S."/>
            <person name="Mattelet C."/>
            <person name="Dierick K."/>
            <person name="Sun M."/>
            <person name="Yu Z."/>
            <person name="Zhu L."/>
            <person name="Hu X."/>
            <person name="Shank E.B."/>
            <person name="Swiecicka I."/>
            <person name="Hansen B.M."/>
            <person name="Andrup L."/>
            <person name="Young S.K."/>
            <person name="Zeng Q."/>
            <person name="Gargeya S."/>
            <person name="Fitzgerald M."/>
            <person name="Haas B."/>
            <person name="Abouelleil A."/>
            <person name="Alvarado L."/>
            <person name="Arachchi H.M."/>
            <person name="Berlin A."/>
            <person name="Chapman S.B."/>
            <person name="Goldberg J."/>
            <person name="Griggs A."/>
            <person name="Gujja S."/>
            <person name="Hansen M."/>
            <person name="Howarth C."/>
            <person name="Imamovic A."/>
            <person name="Larimer J."/>
            <person name="McCowen C."/>
            <person name="Montmayeur A."/>
            <person name="Murphy C."/>
            <person name="Neiman D."/>
            <person name="Pearson M."/>
            <person name="Priest M."/>
            <person name="Roberts A."/>
            <person name="Saif S."/>
            <person name="Shea T."/>
            <person name="Sisk P."/>
            <person name="Sykes S."/>
            <person name="Wortman J."/>
            <person name="Nusbaum C."/>
            <person name="Birren B."/>
        </authorList>
    </citation>
    <scope>NUCLEOTIDE SEQUENCE [LARGE SCALE GENOMIC DNA]</scope>
    <source>
        <strain evidence="1 2">BAG5X1-1</strain>
    </source>
</reference>
<organism evidence="1 2">
    <name type="scientific">Bacillus cereus BAG5X1-1</name>
    <dbReference type="NCBI Taxonomy" id="1053189"/>
    <lineage>
        <taxon>Bacteria</taxon>
        <taxon>Bacillati</taxon>
        <taxon>Bacillota</taxon>
        <taxon>Bacilli</taxon>
        <taxon>Bacillales</taxon>
        <taxon>Bacillaceae</taxon>
        <taxon>Bacillus</taxon>
        <taxon>Bacillus cereus group</taxon>
    </lineage>
</organism>
<dbReference type="RefSeq" id="WP_002107426.1">
    <property type="nucleotide sequence ID" value="NZ_JH792001.1"/>
</dbReference>
<evidence type="ECO:0000313" key="1">
    <source>
        <dbReference type="EMBL" id="EJQ36019.1"/>
    </source>
</evidence>
<name>J8ABM8_BACCE</name>